<evidence type="ECO:0000313" key="2">
    <source>
        <dbReference type="EMBL" id="OMO67080.1"/>
    </source>
</evidence>
<dbReference type="AlphaFoldDB" id="A0A1R3H9U8"/>
<dbReference type="Proteomes" id="UP000188268">
    <property type="component" value="Unassembled WGS sequence"/>
</dbReference>
<sequence length="45" mass="5287">MGMRRCSRSYAPIGHRHAAQRLRLQSMPRNGRNIKTQWANVEHLT</sequence>
<gene>
    <name evidence="2" type="ORF">CCACVL1_20807</name>
</gene>
<dbReference type="Gramene" id="OMO67080">
    <property type="protein sequence ID" value="OMO67080"/>
    <property type="gene ID" value="CCACVL1_20807"/>
</dbReference>
<protein>
    <submittedName>
        <fullName evidence="2">Uncharacterized protein</fullName>
    </submittedName>
</protein>
<feature type="region of interest" description="Disordered" evidence="1">
    <location>
        <begin position="1"/>
        <end position="45"/>
    </location>
</feature>
<evidence type="ECO:0000256" key="1">
    <source>
        <dbReference type="SAM" id="MobiDB-lite"/>
    </source>
</evidence>
<reference evidence="2 3" key="1">
    <citation type="submission" date="2013-09" db="EMBL/GenBank/DDBJ databases">
        <title>Corchorus capsularis genome sequencing.</title>
        <authorList>
            <person name="Alam M."/>
            <person name="Haque M.S."/>
            <person name="Islam M.S."/>
            <person name="Emdad E.M."/>
            <person name="Islam M.M."/>
            <person name="Ahmed B."/>
            <person name="Halim A."/>
            <person name="Hossen Q.M.M."/>
            <person name="Hossain M.Z."/>
            <person name="Ahmed R."/>
            <person name="Khan M.M."/>
            <person name="Islam R."/>
            <person name="Rashid M.M."/>
            <person name="Khan S.A."/>
            <person name="Rahman M.S."/>
            <person name="Alam M."/>
        </authorList>
    </citation>
    <scope>NUCLEOTIDE SEQUENCE [LARGE SCALE GENOMIC DNA]</scope>
    <source>
        <strain evidence="3">cv. CVL-1</strain>
        <tissue evidence="2">Whole seedling</tissue>
    </source>
</reference>
<keyword evidence="3" id="KW-1185">Reference proteome</keyword>
<dbReference type="EMBL" id="AWWV01012454">
    <property type="protein sequence ID" value="OMO67080.1"/>
    <property type="molecule type" value="Genomic_DNA"/>
</dbReference>
<name>A0A1R3H9U8_COCAP</name>
<evidence type="ECO:0000313" key="3">
    <source>
        <dbReference type="Proteomes" id="UP000188268"/>
    </source>
</evidence>
<organism evidence="2 3">
    <name type="scientific">Corchorus capsularis</name>
    <name type="common">Jute</name>
    <dbReference type="NCBI Taxonomy" id="210143"/>
    <lineage>
        <taxon>Eukaryota</taxon>
        <taxon>Viridiplantae</taxon>
        <taxon>Streptophyta</taxon>
        <taxon>Embryophyta</taxon>
        <taxon>Tracheophyta</taxon>
        <taxon>Spermatophyta</taxon>
        <taxon>Magnoliopsida</taxon>
        <taxon>eudicotyledons</taxon>
        <taxon>Gunneridae</taxon>
        <taxon>Pentapetalae</taxon>
        <taxon>rosids</taxon>
        <taxon>malvids</taxon>
        <taxon>Malvales</taxon>
        <taxon>Malvaceae</taxon>
        <taxon>Grewioideae</taxon>
        <taxon>Apeibeae</taxon>
        <taxon>Corchorus</taxon>
    </lineage>
</organism>
<comment type="caution">
    <text evidence="2">The sequence shown here is derived from an EMBL/GenBank/DDBJ whole genome shotgun (WGS) entry which is preliminary data.</text>
</comment>
<accession>A0A1R3H9U8</accession>
<proteinExistence type="predicted"/>